<dbReference type="Gene3D" id="3.90.45.10">
    <property type="entry name" value="Peptide deformylase"/>
    <property type="match status" value="1"/>
</dbReference>
<sequence>MKIYNRLALLIALFASPADSFSGSYQRLSNVVSNQHSFVMRLNPTSFQGTDFVITEYPRPALRHVPNKSISEFDDTFQAKTQEMLMIMYESKGVGLAAPQIGLSENVFVYNPSDSKNMERVVCNPKITKYSEEVIVEQEGCLSLRSDECAGQVARSKWIETEYQNELGQKVIRRLKDFEARVFQHEFDHLKGILCLDRFPPEDREAAQENINKLLGLYTDSDAAADPDEEEFNSMMPRPLSARYMPPLEEEEEEEQEQPVGKSGGFGGGGFGAGGGKKATKKKKETKKKVKARDGKRSDNPMFKKTGKTGFANRK</sequence>
<evidence type="ECO:0000313" key="7">
    <source>
        <dbReference type="Proteomes" id="UP001224775"/>
    </source>
</evidence>
<keyword evidence="7" id="KW-1185">Reference proteome</keyword>
<dbReference type="HAMAP" id="MF_00163">
    <property type="entry name" value="Pep_deformylase"/>
    <property type="match status" value="1"/>
</dbReference>
<dbReference type="InterPro" id="IPR036821">
    <property type="entry name" value="Peptide_deformylase_sf"/>
</dbReference>
<dbReference type="EC" id="3.5.1.88" evidence="2 3"/>
<dbReference type="NCBIfam" id="NF001159">
    <property type="entry name" value="PRK00150.1-3"/>
    <property type="match status" value="1"/>
</dbReference>
<keyword evidence="3" id="KW-0479">Metal-binding</keyword>
<dbReference type="Proteomes" id="UP001224775">
    <property type="component" value="Unassembled WGS sequence"/>
</dbReference>
<organism evidence="6 7">
    <name type="scientific">Skeletonema marinoi</name>
    <dbReference type="NCBI Taxonomy" id="267567"/>
    <lineage>
        <taxon>Eukaryota</taxon>
        <taxon>Sar</taxon>
        <taxon>Stramenopiles</taxon>
        <taxon>Ochrophyta</taxon>
        <taxon>Bacillariophyta</taxon>
        <taxon>Coscinodiscophyceae</taxon>
        <taxon>Thalassiosirophycidae</taxon>
        <taxon>Thalassiosirales</taxon>
        <taxon>Skeletonemataceae</taxon>
        <taxon>Skeletonema</taxon>
        <taxon>Skeletonema marinoi-dohrnii complex</taxon>
    </lineage>
</organism>
<protein>
    <recommendedName>
        <fullName evidence="2 3">Peptide deformylase</fullName>
        <ecNumber evidence="2 3">3.5.1.88</ecNumber>
    </recommendedName>
</protein>
<dbReference type="EMBL" id="JATAAI010000029">
    <property type="protein sequence ID" value="KAK1736470.1"/>
    <property type="molecule type" value="Genomic_DNA"/>
</dbReference>
<gene>
    <name evidence="6" type="ORF">QTG54_013070</name>
</gene>
<dbReference type="GO" id="GO:0046872">
    <property type="term" value="F:metal ion binding"/>
    <property type="evidence" value="ECO:0007669"/>
    <property type="project" value="UniProtKB-KW"/>
</dbReference>
<name>A0AAD9D890_9STRA</name>
<evidence type="ECO:0000256" key="1">
    <source>
        <dbReference type="ARBA" id="ARBA00010759"/>
    </source>
</evidence>
<evidence type="ECO:0000256" key="2">
    <source>
        <dbReference type="ARBA" id="ARBA00012175"/>
    </source>
</evidence>
<dbReference type="AlphaFoldDB" id="A0AAD9D890"/>
<dbReference type="PRINTS" id="PR01576">
    <property type="entry name" value="PDEFORMYLASE"/>
</dbReference>
<evidence type="ECO:0000313" key="6">
    <source>
        <dbReference type="EMBL" id="KAK1736470.1"/>
    </source>
</evidence>
<dbReference type="Pfam" id="PF01327">
    <property type="entry name" value="Pep_deformylase"/>
    <property type="match status" value="1"/>
</dbReference>
<accession>A0AAD9D890</accession>
<keyword evidence="3" id="KW-0648">Protein biosynthesis</keyword>
<dbReference type="PANTHER" id="PTHR10458">
    <property type="entry name" value="PEPTIDE DEFORMYLASE"/>
    <property type="match status" value="1"/>
</dbReference>
<comment type="catalytic activity">
    <reaction evidence="3">
        <text>N-terminal N-formyl-L-methionyl-[peptide] + H2O = N-terminal L-methionyl-[peptide] + formate</text>
        <dbReference type="Rhea" id="RHEA:24420"/>
        <dbReference type="Rhea" id="RHEA-COMP:10639"/>
        <dbReference type="Rhea" id="RHEA-COMP:10640"/>
        <dbReference type="ChEBI" id="CHEBI:15377"/>
        <dbReference type="ChEBI" id="CHEBI:15740"/>
        <dbReference type="ChEBI" id="CHEBI:49298"/>
        <dbReference type="ChEBI" id="CHEBI:64731"/>
        <dbReference type="EC" id="3.5.1.88"/>
    </reaction>
</comment>
<reference evidence="6" key="1">
    <citation type="submission" date="2023-06" db="EMBL/GenBank/DDBJ databases">
        <title>Survivors Of The Sea: Transcriptome response of Skeletonema marinoi to long-term dormancy.</title>
        <authorList>
            <person name="Pinder M.I.M."/>
            <person name="Kourtchenko O."/>
            <person name="Robertson E.K."/>
            <person name="Larsson T."/>
            <person name="Maumus F."/>
            <person name="Osuna-Cruz C.M."/>
            <person name="Vancaester E."/>
            <person name="Stenow R."/>
            <person name="Vandepoele K."/>
            <person name="Ploug H."/>
            <person name="Bruchert V."/>
            <person name="Godhe A."/>
            <person name="Topel M."/>
        </authorList>
    </citation>
    <scope>NUCLEOTIDE SEQUENCE</scope>
    <source>
        <strain evidence="6">R05AC</strain>
    </source>
</reference>
<dbReference type="GO" id="GO:0042586">
    <property type="term" value="F:peptide deformylase activity"/>
    <property type="evidence" value="ECO:0007669"/>
    <property type="project" value="UniProtKB-EC"/>
</dbReference>
<proteinExistence type="inferred from homology"/>
<feature type="chain" id="PRO_5041997009" description="Peptide deformylase" evidence="5">
    <location>
        <begin position="21"/>
        <end position="315"/>
    </location>
</feature>
<evidence type="ECO:0000256" key="3">
    <source>
        <dbReference type="RuleBase" id="RU362111"/>
    </source>
</evidence>
<comment type="function">
    <text evidence="3">Removes the formyl group from the N-terminal Met of newly synthesized proteins.</text>
</comment>
<keyword evidence="3 6" id="KW-0378">Hydrolase</keyword>
<feature type="region of interest" description="Disordered" evidence="4">
    <location>
        <begin position="246"/>
        <end position="315"/>
    </location>
</feature>
<feature type="compositionally biased region" description="Acidic residues" evidence="4">
    <location>
        <begin position="248"/>
        <end position="257"/>
    </location>
</feature>
<evidence type="ECO:0000256" key="5">
    <source>
        <dbReference type="SAM" id="SignalP"/>
    </source>
</evidence>
<dbReference type="SUPFAM" id="SSF56420">
    <property type="entry name" value="Peptide deformylase"/>
    <property type="match status" value="1"/>
</dbReference>
<feature type="compositionally biased region" description="Basic residues" evidence="4">
    <location>
        <begin position="278"/>
        <end position="291"/>
    </location>
</feature>
<dbReference type="NCBIfam" id="TIGR00079">
    <property type="entry name" value="pept_deformyl"/>
    <property type="match status" value="1"/>
</dbReference>
<comment type="similarity">
    <text evidence="1 3">Belongs to the polypeptide deformylase family.</text>
</comment>
<feature type="signal peptide" evidence="5">
    <location>
        <begin position="1"/>
        <end position="20"/>
    </location>
</feature>
<dbReference type="CDD" id="cd00487">
    <property type="entry name" value="Pep_deformylase"/>
    <property type="match status" value="1"/>
</dbReference>
<keyword evidence="5" id="KW-0732">Signal</keyword>
<comment type="caution">
    <text evidence="6">The sequence shown here is derived from an EMBL/GenBank/DDBJ whole genome shotgun (WGS) entry which is preliminary data.</text>
</comment>
<dbReference type="PANTHER" id="PTHR10458:SF22">
    <property type="entry name" value="PEPTIDE DEFORMYLASE"/>
    <property type="match status" value="1"/>
</dbReference>
<feature type="compositionally biased region" description="Gly residues" evidence="4">
    <location>
        <begin position="262"/>
        <end position="277"/>
    </location>
</feature>
<dbReference type="InterPro" id="IPR023635">
    <property type="entry name" value="Peptide_deformylase"/>
</dbReference>
<evidence type="ECO:0000256" key="4">
    <source>
        <dbReference type="SAM" id="MobiDB-lite"/>
    </source>
</evidence>
<dbReference type="GO" id="GO:0006412">
    <property type="term" value="P:translation"/>
    <property type="evidence" value="ECO:0007669"/>
    <property type="project" value="UniProtKB-KW"/>
</dbReference>